<organism evidence="2 3">
    <name type="scientific">Jaapia argillacea MUCL 33604</name>
    <dbReference type="NCBI Taxonomy" id="933084"/>
    <lineage>
        <taxon>Eukaryota</taxon>
        <taxon>Fungi</taxon>
        <taxon>Dikarya</taxon>
        <taxon>Basidiomycota</taxon>
        <taxon>Agaricomycotina</taxon>
        <taxon>Agaricomycetes</taxon>
        <taxon>Agaricomycetidae</taxon>
        <taxon>Jaapiales</taxon>
        <taxon>Jaapiaceae</taxon>
        <taxon>Jaapia</taxon>
    </lineage>
</organism>
<protein>
    <recommendedName>
        <fullName evidence="4">Pentacotripeptide-repeat region of PRORP domain-containing protein</fullName>
    </recommendedName>
</protein>
<keyword evidence="3" id="KW-1185">Reference proteome</keyword>
<feature type="region of interest" description="Disordered" evidence="1">
    <location>
        <begin position="530"/>
        <end position="575"/>
    </location>
</feature>
<dbReference type="HOGENOM" id="CLU_014400_0_0_1"/>
<dbReference type="STRING" id="933084.A0A067QIV6"/>
<accession>A0A067QIV6</accession>
<dbReference type="InParanoid" id="A0A067QIV6"/>
<dbReference type="Proteomes" id="UP000027265">
    <property type="component" value="Unassembled WGS sequence"/>
</dbReference>
<reference evidence="3" key="1">
    <citation type="journal article" date="2014" name="Proc. Natl. Acad. Sci. U.S.A.">
        <title>Extensive sampling of basidiomycete genomes demonstrates inadequacy of the white-rot/brown-rot paradigm for wood decay fungi.</title>
        <authorList>
            <person name="Riley R."/>
            <person name="Salamov A.A."/>
            <person name="Brown D.W."/>
            <person name="Nagy L.G."/>
            <person name="Floudas D."/>
            <person name="Held B.W."/>
            <person name="Levasseur A."/>
            <person name="Lombard V."/>
            <person name="Morin E."/>
            <person name="Otillar R."/>
            <person name="Lindquist E.A."/>
            <person name="Sun H."/>
            <person name="LaButti K.M."/>
            <person name="Schmutz J."/>
            <person name="Jabbour D."/>
            <person name="Luo H."/>
            <person name="Baker S.E."/>
            <person name="Pisabarro A.G."/>
            <person name="Walton J.D."/>
            <person name="Blanchette R.A."/>
            <person name="Henrissat B."/>
            <person name="Martin F."/>
            <person name="Cullen D."/>
            <person name="Hibbett D.S."/>
            <person name="Grigoriev I.V."/>
        </authorList>
    </citation>
    <scope>NUCLEOTIDE SEQUENCE [LARGE SCALE GENOMIC DNA]</scope>
    <source>
        <strain evidence="3">MUCL 33604</strain>
    </source>
</reference>
<feature type="region of interest" description="Disordered" evidence="1">
    <location>
        <begin position="79"/>
        <end position="106"/>
    </location>
</feature>
<name>A0A067QIV6_9AGAM</name>
<evidence type="ECO:0000313" key="3">
    <source>
        <dbReference type="Proteomes" id="UP000027265"/>
    </source>
</evidence>
<dbReference type="EMBL" id="KL197711">
    <property type="protein sequence ID" value="KDQ62551.1"/>
    <property type="molecule type" value="Genomic_DNA"/>
</dbReference>
<evidence type="ECO:0000256" key="1">
    <source>
        <dbReference type="SAM" id="MobiDB-lite"/>
    </source>
</evidence>
<feature type="compositionally biased region" description="Basic and acidic residues" evidence="1">
    <location>
        <begin position="97"/>
        <end position="106"/>
    </location>
</feature>
<dbReference type="InterPro" id="IPR011990">
    <property type="entry name" value="TPR-like_helical_dom_sf"/>
</dbReference>
<proteinExistence type="predicted"/>
<evidence type="ECO:0000313" key="2">
    <source>
        <dbReference type="EMBL" id="KDQ62551.1"/>
    </source>
</evidence>
<gene>
    <name evidence="2" type="ORF">JAAARDRAFT_463632</name>
</gene>
<dbReference type="AlphaFoldDB" id="A0A067QIV6"/>
<dbReference type="Gene3D" id="1.25.40.10">
    <property type="entry name" value="Tetratricopeptide repeat domain"/>
    <property type="match status" value="1"/>
</dbReference>
<sequence length="840" mass="94061">MSLCRTQLFRVKCSTHHPSSLVLRKLLSTRSSSLKIRWKNDKVQLPPLVAKPTDQNGEKSEVELHMEAIRVERTLHERRRDLPKLNGGANPGQGMGARKEKVEKRRPPAKADVVYTYTSIREHDRSLVATMDSSAILEVAFKASRAKLLSVLDDLAADIVDIFEGSPEEKCFLINEFLTIANHRSLLSDRRVIFLHDTVTSIGSISTLSPDALTRIADAVLSNPPSLDSPEAFSSIHDLSTLLTKFLRSPPPGAASDTMPRIIFQLFCFIQLYTRAGRNEEALHIFQVLVDTNNVSSDALDSPNLVSDRFGAIILSALIKSCLQWQWYSRAYRFLNDALNTEESKPFDAHFAELTLQTLEHLIHSTKTDRLIASESLIRRLLLRSPETPIPVTTISLFYDQARQIRDPMRAELVYAQTVNPTVRSRHQYPPPKGKTLTWLMEHLVQHSKNMHLARVLATQVVESNVAIPINERGSFIALVASAGFATQARAIWEKYSTGPDRYKVVGSSAAMLRMVSLFSSMITRQEGIVKEARSSPSAEGGDPQSTWPPAVEVEPQSQPSPTGSGEEESEGSPRNLDVEVDRLTDFTAFSARVVAEFRETLEPLVHAPHRALTSIARAYFMQRNIAAGCDVLKVLWDRREIPDLYDVNVALSALAEYDATAAANMIREMIGKGLQPDGVTFGTVLHHAVQQCDVRLVCWLIHTSREVGSLTPKGLTAVIRGSIMAELDDIPTLRTNLTRSLEILSTLRHLDNLAAPNLGKFCVTASLRADEPLLAYRFWRLLLRGKAEWWDLEHLSLRVKIAKRIRAHQKQGKVDEVKAWTMLAQLDTRRRQEPTTTTE</sequence>
<dbReference type="OrthoDB" id="185373at2759"/>
<evidence type="ECO:0008006" key="4">
    <source>
        <dbReference type="Google" id="ProtNLM"/>
    </source>
</evidence>